<reference evidence="1" key="1">
    <citation type="submission" date="2020-07" db="EMBL/GenBank/DDBJ databases">
        <authorList>
            <person name="Nieuwenhuis M."/>
            <person name="Van De Peppel L.J.J."/>
        </authorList>
    </citation>
    <scope>NUCLEOTIDE SEQUENCE</scope>
    <source>
        <strain evidence="1">AP01</strain>
        <tissue evidence="1">Mycelium</tissue>
    </source>
</reference>
<comment type="caution">
    <text evidence="1">The sequence shown here is derived from an EMBL/GenBank/DDBJ whole genome shotgun (WGS) entry which is preliminary data.</text>
</comment>
<reference evidence="1" key="2">
    <citation type="submission" date="2021-10" db="EMBL/GenBank/DDBJ databases">
        <title>Phylogenomics reveals ancestral predisposition of the termite-cultivated fungus Termitomyces towards a domesticated lifestyle.</title>
        <authorList>
            <person name="Auxier B."/>
            <person name="Grum-Grzhimaylo A."/>
            <person name="Cardenas M.E."/>
            <person name="Lodge J.D."/>
            <person name="Laessoe T."/>
            <person name="Pedersen O."/>
            <person name="Smith M.E."/>
            <person name="Kuyper T.W."/>
            <person name="Franco-Molano E.A."/>
            <person name="Baroni T.J."/>
            <person name="Aanen D.K."/>
        </authorList>
    </citation>
    <scope>NUCLEOTIDE SEQUENCE</scope>
    <source>
        <strain evidence="1">AP01</strain>
        <tissue evidence="1">Mycelium</tissue>
    </source>
</reference>
<accession>A0A9P7FWN8</accession>
<dbReference type="AlphaFoldDB" id="A0A9P7FWN8"/>
<evidence type="ECO:0000313" key="1">
    <source>
        <dbReference type="EMBL" id="KAG5639977.1"/>
    </source>
</evidence>
<dbReference type="EMBL" id="JABCKV010001514">
    <property type="protein sequence ID" value="KAG5639977.1"/>
    <property type="molecule type" value="Genomic_DNA"/>
</dbReference>
<proteinExistence type="predicted"/>
<gene>
    <name evidence="1" type="ORF">DXG03_002042</name>
</gene>
<dbReference type="Proteomes" id="UP000775547">
    <property type="component" value="Unassembled WGS sequence"/>
</dbReference>
<evidence type="ECO:0000313" key="2">
    <source>
        <dbReference type="Proteomes" id="UP000775547"/>
    </source>
</evidence>
<sequence length="117" mass="13451">MDPDIHKRVDVPDLPKLSIQLHHQVMKDSIFEILDGVHFEKFHARKFQLLGSPRHRRHDFRKMFVKSLGQAVAEALDRVRLELANDHGPADLVCQGLLGIIDGSHLVNMVPQPRRPR</sequence>
<organism evidence="1 2">
    <name type="scientific">Asterophora parasitica</name>
    <dbReference type="NCBI Taxonomy" id="117018"/>
    <lineage>
        <taxon>Eukaryota</taxon>
        <taxon>Fungi</taxon>
        <taxon>Dikarya</taxon>
        <taxon>Basidiomycota</taxon>
        <taxon>Agaricomycotina</taxon>
        <taxon>Agaricomycetes</taxon>
        <taxon>Agaricomycetidae</taxon>
        <taxon>Agaricales</taxon>
        <taxon>Tricholomatineae</taxon>
        <taxon>Lyophyllaceae</taxon>
        <taxon>Asterophora</taxon>
    </lineage>
</organism>
<name>A0A9P7FWN8_9AGAR</name>
<keyword evidence="2" id="KW-1185">Reference proteome</keyword>
<protein>
    <submittedName>
        <fullName evidence="1">Uncharacterized protein</fullName>
    </submittedName>
</protein>